<feature type="region of interest" description="Disordered" evidence="1">
    <location>
        <begin position="168"/>
        <end position="188"/>
    </location>
</feature>
<name>A0A5A9PP69_9TELE</name>
<feature type="region of interest" description="Disordered" evidence="1">
    <location>
        <begin position="62"/>
        <end position="103"/>
    </location>
</feature>
<proteinExistence type="predicted"/>
<evidence type="ECO:0000313" key="3">
    <source>
        <dbReference type="Proteomes" id="UP000324632"/>
    </source>
</evidence>
<evidence type="ECO:0000256" key="1">
    <source>
        <dbReference type="SAM" id="MobiDB-lite"/>
    </source>
</evidence>
<reference evidence="2 3" key="1">
    <citation type="journal article" date="2019" name="Mol. Ecol. Resour.">
        <title>Chromosome-level genome assembly of Triplophysa tibetana, a fish adapted to the harsh high-altitude environment of the Tibetan Plateau.</title>
        <authorList>
            <person name="Yang X."/>
            <person name="Liu H."/>
            <person name="Ma Z."/>
            <person name="Zou Y."/>
            <person name="Zou M."/>
            <person name="Mao Y."/>
            <person name="Li X."/>
            <person name="Wang H."/>
            <person name="Chen T."/>
            <person name="Wang W."/>
            <person name="Yang R."/>
        </authorList>
    </citation>
    <scope>NUCLEOTIDE SEQUENCE [LARGE SCALE GENOMIC DNA]</scope>
    <source>
        <strain evidence="2">TTIB1903HZAU</strain>
        <tissue evidence="2">Muscle</tissue>
    </source>
</reference>
<gene>
    <name evidence="2" type="ORF">E1301_Tti003247</name>
</gene>
<comment type="caution">
    <text evidence="2">The sequence shown here is derived from an EMBL/GenBank/DDBJ whole genome shotgun (WGS) entry which is preliminary data.</text>
</comment>
<organism evidence="2 3">
    <name type="scientific">Triplophysa tibetana</name>
    <dbReference type="NCBI Taxonomy" id="1572043"/>
    <lineage>
        <taxon>Eukaryota</taxon>
        <taxon>Metazoa</taxon>
        <taxon>Chordata</taxon>
        <taxon>Craniata</taxon>
        <taxon>Vertebrata</taxon>
        <taxon>Euteleostomi</taxon>
        <taxon>Actinopterygii</taxon>
        <taxon>Neopterygii</taxon>
        <taxon>Teleostei</taxon>
        <taxon>Ostariophysi</taxon>
        <taxon>Cypriniformes</taxon>
        <taxon>Nemacheilidae</taxon>
        <taxon>Triplophysa</taxon>
    </lineage>
</organism>
<sequence>MPAQELARSQTHDPENLHEIPSLVTGESQESLDASVGSSPSEHSNMTFSTSIMSTMRSDMGLASPVQVPTSGKSPTPFYPFTSSNPRKRSHQNSASLGAPAEPRMLPGAAVRTRACSLQGTCTMGSQLQMPVKAFACAWTLSRERGRRVAQQQLRFQAAVWAPVPKDPGLSDSRCCSQETVGPVTLGK</sequence>
<evidence type="ECO:0000313" key="2">
    <source>
        <dbReference type="EMBL" id="KAA0723638.1"/>
    </source>
</evidence>
<dbReference type="AlphaFoldDB" id="A0A5A9PP69"/>
<feature type="region of interest" description="Disordered" evidence="1">
    <location>
        <begin position="1"/>
        <end position="46"/>
    </location>
</feature>
<accession>A0A5A9PP69</accession>
<dbReference type="Proteomes" id="UP000324632">
    <property type="component" value="Chromosome 3"/>
</dbReference>
<dbReference type="EMBL" id="SOYY01000003">
    <property type="protein sequence ID" value="KAA0723638.1"/>
    <property type="molecule type" value="Genomic_DNA"/>
</dbReference>
<keyword evidence="3" id="KW-1185">Reference proteome</keyword>
<feature type="compositionally biased region" description="Polar residues" evidence="1">
    <location>
        <begin position="25"/>
        <end position="46"/>
    </location>
</feature>
<protein>
    <submittedName>
        <fullName evidence="2">Uncharacterized protein</fullName>
    </submittedName>
</protein>